<dbReference type="OrthoDB" id="9803128at2"/>
<accession>E6SC48</accession>
<dbReference type="InterPro" id="IPR041633">
    <property type="entry name" value="Polbeta"/>
</dbReference>
<dbReference type="Pfam" id="PF18765">
    <property type="entry name" value="Polbeta"/>
    <property type="match status" value="1"/>
</dbReference>
<dbReference type="HOGENOM" id="CLU_101755_0_0_11"/>
<name>E6SC48_INTC7</name>
<dbReference type="CDD" id="cd05403">
    <property type="entry name" value="NT_KNTase_like"/>
    <property type="match status" value="1"/>
</dbReference>
<gene>
    <name evidence="2" type="ordered locus">Intca_0862</name>
</gene>
<dbReference type="PANTHER" id="PTHR43449">
    <property type="entry name" value="NUCLEOTIDYLTRANSFERASE"/>
    <property type="match status" value="1"/>
</dbReference>
<dbReference type="PANTHER" id="PTHR43449:SF3">
    <property type="entry name" value="POLYMERASE NUCLEOTIDYL TRANSFERASE DOMAIN-CONTAINING PROTEIN"/>
    <property type="match status" value="1"/>
</dbReference>
<dbReference type="RefSeq" id="WP_013491711.1">
    <property type="nucleotide sequence ID" value="NC_014830.1"/>
</dbReference>
<sequence length="196" mass="20783">MLFGQPFGGVIPGVRGAVLAVLLRTGEPLTGRQVHGLLKDEHSLWSVQEGLRAWAALGVVETVTVGRAVLHSVNEGHVAVPALRALLDPIAALTAAMGEHIDSHVQAVILYGSVARGEATPESDVDLAVIASPGWDQRVELEETVRSRLGNDCDVLVFTADRFRHLAVSGETVVVDILADGIPLVGSMPRVKRRVG</sequence>
<evidence type="ECO:0000313" key="2">
    <source>
        <dbReference type="EMBL" id="ADU47392.1"/>
    </source>
</evidence>
<dbReference type="Proteomes" id="UP000008914">
    <property type="component" value="Chromosome"/>
</dbReference>
<protein>
    <submittedName>
        <fullName evidence="2">DNA polymerase beta domain protein region</fullName>
    </submittedName>
</protein>
<evidence type="ECO:0000259" key="1">
    <source>
        <dbReference type="Pfam" id="PF18765"/>
    </source>
</evidence>
<dbReference type="SUPFAM" id="SSF81301">
    <property type="entry name" value="Nucleotidyltransferase"/>
    <property type="match status" value="1"/>
</dbReference>
<dbReference type="STRING" id="710696.Intca_0862"/>
<reference evidence="2 3" key="1">
    <citation type="journal article" date="2010" name="Stand. Genomic Sci.">
        <title>Complete genome sequence of Intrasporangium calvum type strain (7 KIP).</title>
        <authorList>
            <person name="Del Rio T.G."/>
            <person name="Chertkov O."/>
            <person name="Yasawong M."/>
            <person name="Lucas S."/>
            <person name="Deshpande S."/>
            <person name="Cheng J.F."/>
            <person name="Detter C."/>
            <person name="Tapia R."/>
            <person name="Han C."/>
            <person name="Goodwin L."/>
            <person name="Pitluck S."/>
            <person name="Liolios K."/>
            <person name="Ivanova N."/>
            <person name="Mavromatis K."/>
            <person name="Pati A."/>
            <person name="Chen A."/>
            <person name="Palaniappan K."/>
            <person name="Land M."/>
            <person name="Hauser L."/>
            <person name="Chang Y.J."/>
            <person name="Jeffries C.D."/>
            <person name="Rohde M."/>
            <person name="Pukall R."/>
            <person name="Sikorski J."/>
            <person name="Goker M."/>
            <person name="Woyke T."/>
            <person name="Bristow J."/>
            <person name="Eisen J.A."/>
            <person name="Markowitz V."/>
            <person name="Hugenholtz P."/>
            <person name="Kyrpides N.C."/>
            <person name="Klenk H.P."/>
            <person name="Lapidus A."/>
        </authorList>
    </citation>
    <scope>NUCLEOTIDE SEQUENCE [LARGE SCALE GENOMIC DNA]</scope>
    <source>
        <strain evidence="3">ATCC 23552 / DSM 43043 / JCM 3097 / NBRC 12989 / 7 KIP</strain>
    </source>
</reference>
<keyword evidence="3" id="KW-1185">Reference proteome</keyword>
<dbReference type="AlphaFoldDB" id="E6SC48"/>
<proteinExistence type="predicted"/>
<organism evidence="2 3">
    <name type="scientific">Intrasporangium calvum (strain ATCC 23552 / DSM 43043 / JCM 3097 / NBRC 12989 / NCIMB 10167 / NRRL B-3866 / 7 KIP)</name>
    <dbReference type="NCBI Taxonomy" id="710696"/>
    <lineage>
        <taxon>Bacteria</taxon>
        <taxon>Bacillati</taxon>
        <taxon>Actinomycetota</taxon>
        <taxon>Actinomycetes</taxon>
        <taxon>Micrococcales</taxon>
        <taxon>Intrasporangiaceae</taxon>
        <taxon>Intrasporangium</taxon>
    </lineage>
</organism>
<evidence type="ECO:0000313" key="3">
    <source>
        <dbReference type="Proteomes" id="UP000008914"/>
    </source>
</evidence>
<dbReference type="KEGG" id="ica:Intca_0862"/>
<dbReference type="Gene3D" id="3.30.460.10">
    <property type="entry name" value="Beta Polymerase, domain 2"/>
    <property type="match status" value="1"/>
</dbReference>
<feature type="domain" description="Polymerase beta nucleotidyltransferase" evidence="1">
    <location>
        <begin position="103"/>
        <end position="167"/>
    </location>
</feature>
<dbReference type="EMBL" id="CP002343">
    <property type="protein sequence ID" value="ADU47392.1"/>
    <property type="molecule type" value="Genomic_DNA"/>
</dbReference>
<dbReference type="eggNOG" id="COG1708">
    <property type="taxonomic scope" value="Bacteria"/>
</dbReference>
<dbReference type="InterPro" id="IPR043519">
    <property type="entry name" value="NT_sf"/>
</dbReference>